<accession>G3JFC9</accession>
<reference evidence="1 2" key="1">
    <citation type="journal article" date="2011" name="Genome Biol.">
        <title>Genome sequence of the insect pathogenic fungus Cordyceps militaris, a valued traditional Chinese medicine.</title>
        <authorList>
            <person name="Zheng P."/>
            <person name="Xia Y."/>
            <person name="Xiao G."/>
            <person name="Xiong C."/>
            <person name="Hu X."/>
            <person name="Zhang S."/>
            <person name="Zheng H."/>
            <person name="Huang Y."/>
            <person name="Zhou Y."/>
            <person name="Wang S."/>
            <person name="Zhao G.P."/>
            <person name="Liu X."/>
            <person name="St Leger R.J."/>
            <person name="Wang C."/>
        </authorList>
    </citation>
    <scope>NUCLEOTIDE SEQUENCE [LARGE SCALE GENOMIC DNA]</scope>
    <source>
        <strain evidence="1 2">CM01</strain>
    </source>
</reference>
<name>G3JFC9_CORMM</name>
<gene>
    <name evidence="1" type="ORF">CCM_04491</name>
</gene>
<proteinExistence type="predicted"/>
<organism evidence="1 2">
    <name type="scientific">Cordyceps militaris (strain CM01)</name>
    <name type="common">Caterpillar fungus</name>
    <dbReference type="NCBI Taxonomy" id="983644"/>
    <lineage>
        <taxon>Eukaryota</taxon>
        <taxon>Fungi</taxon>
        <taxon>Dikarya</taxon>
        <taxon>Ascomycota</taxon>
        <taxon>Pezizomycotina</taxon>
        <taxon>Sordariomycetes</taxon>
        <taxon>Hypocreomycetidae</taxon>
        <taxon>Hypocreales</taxon>
        <taxon>Cordycipitaceae</taxon>
        <taxon>Cordyceps</taxon>
    </lineage>
</organism>
<dbReference type="HOGENOM" id="CLU_871584_0_0_1"/>
<evidence type="ECO:0000313" key="2">
    <source>
        <dbReference type="Proteomes" id="UP000001610"/>
    </source>
</evidence>
<dbReference type="Proteomes" id="UP000001610">
    <property type="component" value="Unassembled WGS sequence"/>
</dbReference>
<dbReference type="InParanoid" id="G3JFC9"/>
<dbReference type="GeneID" id="18166514"/>
<protein>
    <submittedName>
        <fullName evidence="1">Uncharacterized protein</fullName>
    </submittedName>
</protein>
<dbReference type="KEGG" id="cmt:CCM_04491"/>
<dbReference type="AlphaFoldDB" id="G3JFC9"/>
<evidence type="ECO:0000313" key="1">
    <source>
        <dbReference type="EMBL" id="EGX93119.1"/>
    </source>
</evidence>
<dbReference type="VEuPathDB" id="FungiDB:CCM_04491"/>
<keyword evidence="2" id="KW-1185">Reference proteome</keyword>
<dbReference type="EMBL" id="JH126401">
    <property type="protein sequence ID" value="EGX93119.1"/>
    <property type="molecule type" value="Genomic_DNA"/>
</dbReference>
<dbReference type="RefSeq" id="XP_006669702.1">
    <property type="nucleotide sequence ID" value="XM_006669639.1"/>
</dbReference>
<sequence length="319" mass="35247">MPAFRISFFVLQAKGAREQAFQRASDSCWRRSPDVYAVHGVDLRRYGLYLFFLDPQGPQGLLVNSLDSANMPRPLRLGFLRPPVSNRVLERTPSTDYRQPTQSSFAQRLMQTVGEHASPPPQRPPNSHDALLCTMTCVKLEPPNIKGGPSLKILQDTRNCYAVRVLLDGDESWAKRTNNMSSSLADELNRPLPLRVALGAGSSCLPFQALREENRRHCLCSANTPTMDAASSSRSLAIPASPPHHRQRFKCVLVVFRPTETPRRLGNGNGSLSAPPSDHLASLATGAASFSGPSCWRHFARRIADSPPILRDKSQLSLE</sequence>